<keyword evidence="5" id="KW-0411">Iron-sulfur</keyword>
<dbReference type="EMBL" id="JACIDT010000004">
    <property type="protein sequence ID" value="MBB3925928.1"/>
    <property type="molecule type" value="Genomic_DNA"/>
</dbReference>
<dbReference type="InterPro" id="IPR001055">
    <property type="entry name" value="Adrenodoxin-like"/>
</dbReference>
<dbReference type="InterPro" id="IPR012675">
    <property type="entry name" value="Beta-grasp_dom_sf"/>
</dbReference>
<comment type="cofactor">
    <cofactor evidence="6">
        <name>[2Fe-2S] cluster</name>
        <dbReference type="ChEBI" id="CHEBI:190135"/>
    </cofactor>
</comment>
<evidence type="ECO:0000259" key="7">
    <source>
        <dbReference type="PROSITE" id="PS51085"/>
    </source>
</evidence>
<dbReference type="GO" id="GO:0046872">
    <property type="term" value="F:metal ion binding"/>
    <property type="evidence" value="ECO:0007669"/>
    <property type="project" value="UniProtKB-KW"/>
</dbReference>
<dbReference type="GO" id="GO:0051537">
    <property type="term" value="F:2 iron, 2 sulfur cluster binding"/>
    <property type="evidence" value="ECO:0007669"/>
    <property type="project" value="UniProtKB-KW"/>
</dbReference>
<dbReference type="Proteomes" id="UP000571950">
    <property type="component" value="Unassembled WGS sequence"/>
</dbReference>
<dbReference type="InterPro" id="IPR001041">
    <property type="entry name" value="2Fe-2S_ferredoxin-type"/>
</dbReference>
<keyword evidence="9" id="KW-1185">Reference proteome</keyword>
<dbReference type="GO" id="GO:0140647">
    <property type="term" value="P:P450-containing electron transport chain"/>
    <property type="evidence" value="ECO:0007669"/>
    <property type="project" value="InterPro"/>
</dbReference>
<evidence type="ECO:0000256" key="2">
    <source>
        <dbReference type="ARBA" id="ARBA00022714"/>
    </source>
</evidence>
<dbReference type="PROSITE" id="PS51085">
    <property type="entry name" value="2FE2S_FER_2"/>
    <property type="match status" value="1"/>
</dbReference>
<accession>A0A7W6BNN5</accession>
<name>A0A7W6BNN5_9SPHN</name>
<dbReference type="PRINTS" id="PR00355">
    <property type="entry name" value="ADRENODOXIN"/>
</dbReference>
<comment type="caution">
    <text evidence="8">The sequence shown here is derived from an EMBL/GenBank/DDBJ whole genome shotgun (WGS) entry which is preliminary data.</text>
</comment>
<dbReference type="PANTHER" id="PTHR23426:SF65">
    <property type="entry name" value="FERREDOXIN-2, MITOCHONDRIAL"/>
    <property type="match status" value="1"/>
</dbReference>
<dbReference type="AlphaFoldDB" id="A0A7W6BNN5"/>
<evidence type="ECO:0000313" key="9">
    <source>
        <dbReference type="Proteomes" id="UP000571950"/>
    </source>
</evidence>
<proteinExistence type="inferred from homology"/>
<dbReference type="PANTHER" id="PTHR23426">
    <property type="entry name" value="FERREDOXIN/ADRENODOXIN"/>
    <property type="match status" value="1"/>
</dbReference>
<dbReference type="Gene3D" id="3.10.20.30">
    <property type="match status" value="1"/>
</dbReference>
<evidence type="ECO:0000256" key="1">
    <source>
        <dbReference type="ARBA" id="ARBA00010914"/>
    </source>
</evidence>
<gene>
    <name evidence="8" type="ORF">GGR43_001643</name>
</gene>
<organism evidence="8 9">
    <name type="scientific">Sphingobium jiangsuense</name>
    <dbReference type="NCBI Taxonomy" id="870476"/>
    <lineage>
        <taxon>Bacteria</taxon>
        <taxon>Pseudomonadati</taxon>
        <taxon>Pseudomonadota</taxon>
        <taxon>Alphaproteobacteria</taxon>
        <taxon>Sphingomonadales</taxon>
        <taxon>Sphingomonadaceae</taxon>
        <taxon>Sphingobium</taxon>
    </lineage>
</organism>
<feature type="domain" description="2Fe-2S ferredoxin-type" evidence="7">
    <location>
        <begin position="2"/>
        <end position="105"/>
    </location>
</feature>
<evidence type="ECO:0000256" key="4">
    <source>
        <dbReference type="ARBA" id="ARBA00023004"/>
    </source>
</evidence>
<evidence type="ECO:0000256" key="5">
    <source>
        <dbReference type="ARBA" id="ARBA00023014"/>
    </source>
</evidence>
<dbReference type="Pfam" id="PF00111">
    <property type="entry name" value="Fer2"/>
    <property type="match status" value="1"/>
</dbReference>
<keyword evidence="4" id="KW-0408">Iron</keyword>
<keyword evidence="3" id="KW-0479">Metal-binding</keyword>
<dbReference type="InterPro" id="IPR036010">
    <property type="entry name" value="2Fe-2S_ferredoxin-like_sf"/>
</dbReference>
<reference evidence="8 9" key="1">
    <citation type="submission" date="2020-08" db="EMBL/GenBank/DDBJ databases">
        <title>Genomic Encyclopedia of Type Strains, Phase IV (KMG-IV): sequencing the most valuable type-strain genomes for metagenomic binning, comparative biology and taxonomic classification.</title>
        <authorList>
            <person name="Goeker M."/>
        </authorList>
    </citation>
    <scope>NUCLEOTIDE SEQUENCE [LARGE SCALE GENOMIC DNA]</scope>
    <source>
        <strain evidence="8 9">DSM 26189</strain>
    </source>
</reference>
<protein>
    <submittedName>
        <fullName evidence="8">2Fe-2S ferredoxin</fullName>
    </submittedName>
</protein>
<dbReference type="SUPFAM" id="SSF54292">
    <property type="entry name" value="2Fe-2S ferredoxin-like"/>
    <property type="match status" value="1"/>
</dbReference>
<comment type="similarity">
    <text evidence="1">Belongs to the adrenodoxin/putidaredoxin family.</text>
</comment>
<dbReference type="RefSeq" id="WP_188071464.1">
    <property type="nucleotide sequence ID" value="NZ_BSPS01000001.1"/>
</dbReference>
<sequence>MPHITFISSTGAVRTVEGPVGQSVMEIAKRHGVDGIVGECGGCCACATCHVHVAADWRERVGPPSADEADMLEFVSERREGSRLSCQIRVREALDGLVVHTPERQG</sequence>
<keyword evidence="2" id="KW-0001">2Fe-2S</keyword>
<dbReference type="GO" id="GO:0005829">
    <property type="term" value="C:cytosol"/>
    <property type="evidence" value="ECO:0007669"/>
    <property type="project" value="TreeGrafter"/>
</dbReference>
<dbReference type="GO" id="GO:0009055">
    <property type="term" value="F:electron transfer activity"/>
    <property type="evidence" value="ECO:0007669"/>
    <property type="project" value="TreeGrafter"/>
</dbReference>
<evidence type="ECO:0000256" key="3">
    <source>
        <dbReference type="ARBA" id="ARBA00022723"/>
    </source>
</evidence>
<evidence type="ECO:0000313" key="8">
    <source>
        <dbReference type="EMBL" id="MBB3925928.1"/>
    </source>
</evidence>
<evidence type="ECO:0000256" key="6">
    <source>
        <dbReference type="ARBA" id="ARBA00034078"/>
    </source>
</evidence>